<proteinExistence type="predicted"/>
<dbReference type="Gene3D" id="3.30.200.20">
    <property type="entry name" value="Phosphorylase Kinase, domain 1"/>
    <property type="match status" value="1"/>
</dbReference>
<dbReference type="GO" id="GO:0005524">
    <property type="term" value="F:ATP binding"/>
    <property type="evidence" value="ECO:0007669"/>
    <property type="project" value="InterPro"/>
</dbReference>
<keyword evidence="10" id="KW-1185">Reference proteome</keyword>
<dbReference type="Gene3D" id="1.10.510.10">
    <property type="entry name" value="Transferase(Phosphotransferase) domain 1"/>
    <property type="match status" value="1"/>
</dbReference>
<evidence type="ECO:0000256" key="5">
    <source>
        <dbReference type="ARBA" id="ARBA00022989"/>
    </source>
</evidence>
<reference evidence="9 10" key="1">
    <citation type="journal article" date="2020" name="IScience">
        <title>Genome Sequencing of the Endangered Kingdonia uniflora (Circaeasteraceae, Ranunculales) Reveals Potential Mechanisms of Evolutionary Specialization.</title>
        <authorList>
            <person name="Sun Y."/>
            <person name="Deng T."/>
            <person name="Zhang A."/>
            <person name="Moore M.J."/>
            <person name="Landis J.B."/>
            <person name="Lin N."/>
            <person name="Zhang H."/>
            <person name="Zhang X."/>
            <person name="Huang J."/>
            <person name="Zhang X."/>
            <person name="Sun H."/>
            <person name="Wang H."/>
        </authorList>
    </citation>
    <scope>NUCLEOTIDE SEQUENCE [LARGE SCALE GENOMIC DNA]</scope>
    <source>
        <strain evidence="9">TB1705</strain>
        <tissue evidence="9">Leaf</tissue>
    </source>
</reference>
<keyword evidence="2" id="KW-0723">Serine/threonine-protein kinase</keyword>
<gene>
    <name evidence="9" type="ORF">GIB67_018448</name>
</gene>
<sequence>MAKVSTIGRTYHKNLVRLYGFYFNTNIKALVYEYKEKGSLDYILFNNYKSLEWVKLHEIAIGTAKGLGYLHHDYDNIIIHYNIKPGTVLLNLKFSPKVADLRLAML</sequence>
<keyword evidence="4" id="KW-0732">Signal</keyword>
<evidence type="ECO:0000256" key="2">
    <source>
        <dbReference type="ARBA" id="ARBA00022527"/>
    </source>
</evidence>
<evidence type="ECO:0000313" key="9">
    <source>
        <dbReference type="EMBL" id="KAF6142737.1"/>
    </source>
</evidence>
<name>A0A7J7LJC8_9MAGN</name>
<dbReference type="OrthoDB" id="4062651at2759"/>
<organism evidence="9 10">
    <name type="scientific">Kingdonia uniflora</name>
    <dbReference type="NCBI Taxonomy" id="39325"/>
    <lineage>
        <taxon>Eukaryota</taxon>
        <taxon>Viridiplantae</taxon>
        <taxon>Streptophyta</taxon>
        <taxon>Embryophyta</taxon>
        <taxon>Tracheophyta</taxon>
        <taxon>Spermatophyta</taxon>
        <taxon>Magnoliopsida</taxon>
        <taxon>Ranunculales</taxon>
        <taxon>Circaeasteraceae</taxon>
        <taxon>Kingdonia</taxon>
    </lineage>
</organism>
<comment type="caution">
    <text evidence="9">The sequence shown here is derived from an EMBL/GenBank/DDBJ whole genome shotgun (WGS) entry which is preliminary data.</text>
</comment>
<evidence type="ECO:0000256" key="6">
    <source>
        <dbReference type="ARBA" id="ARBA00023136"/>
    </source>
</evidence>
<dbReference type="PANTHER" id="PTHR27009">
    <property type="entry name" value="RUST RESISTANCE KINASE LR10-RELATED"/>
    <property type="match status" value="1"/>
</dbReference>
<keyword evidence="2" id="KW-0808">Transferase</keyword>
<dbReference type="InterPro" id="IPR011009">
    <property type="entry name" value="Kinase-like_dom_sf"/>
</dbReference>
<dbReference type="InterPro" id="IPR000719">
    <property type="entry name" value="Prot_kinase_dom"/>
</dbReference>
<dbReference type="PROSITE" id="PS50011">
    <property type="entry name" value="PROTEIN_KINASE_DOM"/>
    <property type="match status" value="1"/>
</dbReference>
<evidence type="ECO:0000256" key="4">
    <source>
        <dbReference type="ARBA" id="ARBA00022729"/>
    </source>
</evidence>
<keyword evidence="2" id="KW-0418">Kinase</keyword>
<feature type="domain" description="Protein kinase" evidence="8">
    <location>
        <begin position="1"/>
        <end position="106"/>
    </location>
</feature>
<protein>
    <recommendedName>
        <fullName evidence="8">Protein kinase domain-containing protein</fullName>
    </recommendedName>
</protein>
<comment type="subcellular location">
    <subcellularLocation>
        <location evidence="1">Membrane</location>
        <topology evidence="1">Single-pass type I membrane protein</topology>
    </subcellularLocation>
</comment>
<dbReference type="InterPro" id="IPR001245">
    <property type="entry name" value="Ser-Thr/Tyr_kinase_cat_dom"/>
</dbReference>
<keyword evidence="3" id="KW-0812">Transmembrane</keyword>
<dbReference type="SUPFAM" id="SSF56112">
    <property type="entry name" value="Protein kinase-like (PK-like)"/>
    <property type="match status" value="1"/>
</dbReference>
<evidence type="ECO:0000256" key="3">
    <source>
        <dbReference type="ARBA" id="ARBA00022692"/>
    </source>
</evidence>
<evidence type="ECO:0000259" key="8">
    <source>
        <dbReference type="PROSITE" id="PS50011"/>
    </source>
</evidence>
<dbReference type="Pfam" id="PF07714">
    <property type="entry name" value="PK_Tyr_Ser-Thr"/>
    <property type="match status" value="1"/>
</dbReference>
<evidence type="ECO:0000256" key="1">
    <source>
        <dbReference type="ARBA" id="ARBA00004479"/>
    </source>
</evidence>
<evidence type="ECO:0000313" key="10">
    <source>
        <dbReference type="Proteomes" id="UP000541444"/>
    </source>
</evidence>
<keyword evidence="6" id="KW-0472">Membrane</keyword>
<dbReference type="InterPro" id="IPR045874">
    <property type="entry name" value="LRK10/LRL21-25-like"/>
</dbReference>
<dbReference type="AlphaFoldDB" id="A0A7J7LJC8"/>
<accession>A0A7J7LJC8</accession>
<evidence type="ECO:0000256" key="7">
    <source>
        <dbReference type="ARBA" id="ARBA00023180"/>
    </source>
</evidence>
<dbReference type="EMBL" id="JACGCM010002247">
    <property type="protein sequence ID" value="KAF6142737.1"/>
    <property type="molecule type" value="Genomic_DNA"/>
</dbReference>
<dbReference type="GO" id="GO:0016020">
    <property type="term" value="C:membrane"/>
    <property type="evidence" value="ECO:0007669"/>
    <property type="project" value="UniProtKB-SubCell"/>
</dbReference>
<keyword evidence="7" id="KW-0325">Glycoprotein</keyword>
<dbReference type="Proteomes" id="UP000541444">
    <property type="component" value="Unassembled WGS sequence"/>
</dbReference>
<dbReference type="GO" id="GO:0004674">
    <property type="term" value="F:protein serine/threonine kinase activity"/>
    <property type="evidence" value="ECO:0007669"/>
    <property type="project" value="UniProtKB-KW"/>
</dbReference>
<keyword evidence="5" id="KW-1133">Transmembrane helix</keyword>